<keyword evidence="2" id="KW-0677">Repeat</keyword>
<dbReference type="InterPro" id="IPR019775">
    <property type="entry name" value="WD40_repeat_CS"/>
</dbReference>
<dbReference type="Pfam" id="PF04003">
    <property type="entry name" value="Utp12"/>
    <property type="match status" value="1"/>
</dbReference>
<keyword evidence="1 4" id="KW-0853">WD repeat</keyword>
<dbReference type="PANTHER" id="PTHR19853">
    <property type="entry name" value="WD REPEAT CONTAINING PROTEIN 3 WDR3"/>
    <property type="match status" value="1"/>
</dbReference>
<evidence type="ECO:0000256" key="2">
    <source>
        <dbReference type="ARBA" id="ARBA00022737"/>
    </source>
</evidence>
<feature type="repeat" description="WD" evidence="4">
    <location>
        <begin position="55"/>
        <end position="96"/>
    </location>
</feature>
<dbReference type="InterPro" id="IPR036322">
    <property type="entry name" value="WD40_repeat_dom_sf"/>
</dbReference>
<evidence type="ECO:0000256" key="4">
    <source>
        <dbReference type="PROSITE-ProRule" id="PRU00221"/>
    </source>
</evidence>
<dbReference type="Pfam" id="PF25173">
    <property type="entry name" value="Beta-prop_WDR3_1st"/>
    <property type="match status" value="1"/>
</dbReference>
<evidence type="ECO:0000313" key="8">
    <source>
        <dbReference type="Proteomes" id="UP001498398"/>
    </source>
</evidence>
<feature type="repeat" description="WD" evidence="4">
    <location>
        <begin position="628"/>
        <end position="660"/>
    </location>
</feature>
<evidence type="ECO:0000256" key="1">
    <source>
        <dbReference type="ARBA" id="ARBA00022574"/>
    </source>
</evidence>
<feature type="compositionally biased region" description="Basic and acidic residues" evidence="5">
    <location>
        <begin position="389"/>
        <end position="408"/>
    </location>
</feature>
<evidence type="ECO:0000256" key="5">
    <source>
        <dbReference type="SAM" id="MobiDB-lite"/>
    </source>
</evidence>
<dbReference type="PROSITE" id="PS00678">
    <property type="entry name" value="WD_REPEATS_1"/>
    <property type="match status" value="4"/>
</dbReference>
<feature type="repeat" description="WD" evidence="4">
    <location>
        <begin position="670"/>
        <end position="702"/>
    </location>
</feature>
<feature type="repeat" description="WD" evidence="4">
    <location>
        <begin position="170"/>
        <end position="192"/>
    </location>
</feature>
<name>A0ABR1K2D7_9AGAR</name>
<feature type="repeat" description="WD" evidence="4">
    <location>
        <begin position="193"/>
        <end position="234"/>
    </location>
</feature>
<dbReference type="PROSITE" id="PS50294">
    <property type="entry name" value="WD_REPEATS_REGION"/>
    <property type="match status" value="6"/>
</dbReference>
<feature type="repeat" description="WD" evidence="4">
    <location>
        <begin position="407"/>
        <end position="447"/>
    </location>
</feature>
<dbReference type="SMART" id="SM00320">
    <property type="entry name" value="WD40"/>
    <property type="match status" value="12"/>
</dbReference>
<dbReference type="CDD" id="cd00200">
    <property type="entry name" value="WD40"/>
    <property type="match status" value="2"/>
</dbReference>
<protein>
    <submittedName>
        <fullName evidence="7">Beta transducin</fullName>
    </submittedName>
</protein>
<evidence type="ECO:0000256" key="3">
    <source>
        <dbReference type="ARBA" id="ARBA00038229"/>
    </source>
</evidence>
<feature type="compositionally biased region" description="Basic and acidic residues" evidence="5">
    <location>
        <begin position="306"/>
        <end position="331"/>
    </location>
</feature>
<dbReference type="PROSITE" id="PS50082">
    <property type="entry name" value="WD_REPEATS_2"/>
    <property type="match status" value="9"/>
</dbReference>
<dbReference type="InterPro" id="IPR007148">
    <property type="entry name" value="SSU_processome_Utp12"/>
</dbReference>
<evidence type="ECO:0000313" key="7">
    <source>
        <dbReference type="EMBL" id="KAK7470757.1"/>
    </source>
</evidence>
<dbReference type="EMBL" id="JBANRG010000002">
    <property type="protein sequence ID" value="KAK7470757.1"/>
    <property type="molecule type" value="Genomic_DNA"/>
</dbReference>
<comment type="caution">
    <text evidence="7">The sequence shown here is derived from an EMBL/GenBank/DDBJ whole genome shotgun (WGS) entry which is preliminary data.</text>
</comment>
<dbReference type="Proteomes" id="UP001498398">
    <property type="component" value="Unassembled WGS sequence"/>
</dbReference>
<dbReference type="InterPro" id="IPR015943">
    <property type="entry name" value="WD40/YVTN_repeat-like_dom_sf"/>
</dbReference>
<feature type="region of interest" description="Disordered" evidence="5">
    <location>
        <begin position="383"/>
        <end position="408"/>
    </location>
</feature>
<dbReference type="PRINTS" id="PR00320">
    <property type="entry name" value="GPROTEINBRPT"/>
</dbReference>
<feature type="region of interest" description="Disordered" evidence="5">
    <location>
        <begin position="293"/>
        <end position="332"/>
    </location>
</feature>
<keyword evidence="8" id="KW-1185">Reference proteome</keyword>
<organism evidence="7 8">
    <name type="scientific">Marasmiellus scandens</name>
    <dbReference type="NCBI Taxonomy" id="2682957"/>
    <lineage>
        <taxon>Eukaryota</taxon>
        <taxon>Fungi</taxon>
        <taxon>Dikarya</taxon>
        <taxon>Basidiomycota</taxon>
        <taxon>Agaricomycotina</taxon>
        <taxon>Agaricomycetes</taxon>
        <taxon>Agaricomycetidae</taxon>
        <taxon>Agaricales</taxon>
        <taxon>Marasmiineae</taxon>
        <taxon>Omphalotaceae</taxon>
        <taxon>Marasmiellus</taxon>
    </lineage>
</organism>
<dbReference type="InterPro" id="IPR020472">
    <property type="entry name" value="WD40_PAC1"/>
</dbReference>
<dbReference type="Gene3D" id="2.130.10.10">
    <property type="entry name" value="YVTN repeat-like/Quinoprotein amine dehydrogenase"/>
    <property type="match status" value="4"/>
</dbReference>
<feature type="repeat" description="WD" evidence="4">
    <location>
        <begin position="97"/>
        <end position="130"/>
    </location>
</feature>
<dbReference type="SUPFAM" id="SSF50978">
    <property type="entry name" value="WD40 repeat-like"/>
    <property type="match status" value="2"/>
</dbReference>
<dbReference type="PANTHER" id="PTHR19853:SF0">
    <property type="entry name" value="WD REPEAT-CONTAINING PROTEIN 3"/>
    <property type="match status" value="1"/>
</dbReference>
<feature type="repeat" description="WD" evidence="4">
    <location>
        <begin position="488"/>
        <end position="529"/>
    </location>
</feature>
<feature type="repeat" description="WD" evidence="4">
    <location>
        <begin position="586"/>
        <end position="627"/>
    </location>
</feature>
<feature type="compositionally biased region" description="Basic residues" evidence="5">
    <location>
        <begin position="296"/>
        <end position="305"/>
    </location>
</feature>
<proteinExistence type="inferred from homology"/>
<feature type="domain" description="Small-subunit processome Utp12" evidence="6">
    <location>
        <begin position="819"/>
        <end position="921"/>
    </location>
</feature>
<dbReference type="InterPro" id="IPR001680">
    <property type="entry name" value="WD40_rpt"/>
</dbReference>
<comment type="similarity">
    <text evidence="3">Belongs to the WD repeat WDR3/UTP12 family.</text>
</comment>
<evidence type="ECO:0000259" key="6">
    <source>
        <dbReference type="Pfam" id="PF04003"/>
    </source>
</evidence>
<accession>A0ABR1K2D7</accession>
<sequence>MVQSYLRHGPTQAFGLICSSSSNSVFDGKLAYVPALEDVLVWNVKKGQMVAMWHETGFRSEVTCIARSPQKNSFAVGYADGSIRLWSASSGSVVTTFNGHKKPITALAFDEQGARLASGSQDTDLIVWDVVGEAGLFRLRGHRDQITCIKFLPISSDLPSTSTSSTSGALITTSKDTFVKVWDLSTQHCVQTVVAHRADVWAMDTDIERDIMFTGSGDGEVKAWRIDTETLSQGLKETETGEISKVIHPISTLPLSSKHRVSQISFHPTQPILAVQSHDRSVEIFRIRTEEEVRKKQQRRKKRAKEKKEKAKEKEKKDPENENEEAPTKDGESEEIALVDLFTPHVVIRASGKIRSFDFGLDDVKDNVQLLTALSSNALESYSVPLPSKSKDKDSPPEASRTHSVDLPGHRTDVRTLCLSSDDQLLASASNGSVKIWNMKTTSCIRTMDCGYAVCSTFLPGDRHLAVGTKSGEILIYDIASSSLIETVKAHTATVWSMHVRTDGLALVSGSADKDVKFWEFEQKDADEDSAQSGKILSLVHIRTLKMTDDVLSVRYSPNGKLLAVALLDSTVKVFYQDTLKFFLSLYGHKLPVLSMDISSDSKLIVTCSADKNVKIWGLDFGDCHKSIFAHEESVMQVAFEKDSHYFWSVGKDKMLKYWDGDKFENIQKLEGHHSEVWALALSHHGNFVVTGSHDKSIRVWEKLDEPLFLEEERERELEQLYESGIADALNDRDKPIGSGTEDGPFDATAPAEATGVSKQTTETLMAGERIVEALDLADKERATFAEWEKAMSRLAENDAMRLQAPPRNPVLAAYDMEPEAYVLMVVEKVQSTALQDALLALPFDKVVSLMEYLNIWAKKNWNIVLVSRVIFFLLRTHHHQIVANRIMRTSLIPLRKHLREALQRQKDIISYNLVALQFIRRKNDAERTAQLFEEELDEEKVKQKIDEGKKRKRVNLKA</sequence>
<dbReference type="InterPro" id="IPR051570">
    <property type="entry name" value="TBC1_cilium_biogenesis"/>
</dbReference>
<dbReference type="Pfam" id="PF25172">
    <property type="entry name" value="Beta-prop_WDR3_2nd"/>
    <property type="match status" value="1"/>
</dbReference>
<gene>
    <name evidence="7" type="primary">DIP2</name>
    <name evidence="7" type="ORF">VKT23_002176</name>
</gene>
<reference evidence="7 8" key="1">
    <citation type="submission" date="2024-01" db="EMBL/GenBank/DDBJ databases">
        <title>A draft genome for the cacao thread blight pathogen Marasmiellus scandens.</title>
        <authorList>
            <person name="Baruah I.K."/>
            <person name="Leung J."/>
            <person name="Bukari Y."/>
            <person name="Amoako-Attah I."/>
            <person name="Meinhardt L.W."/>
            <person name="Bailey B.A."/>
            <person name="Cohen S.P."/>
        </authorList>
    </citation>
    <scope>NUCLEOTIDE SEQUENCE [LARGE SCALE GENOMIC DNA]</scope>
    <source>
        <strain evidence="7 8">GH-19</strain>
    </source>
</reference>
<feature type="region of interest" description="Disordered" evidence="5">
    <location>
        <begin position="732"/>
        <end position="759"/>
    </location>
</feature>